<comment type="caution">
    <text evidence="1">The sequence shown here is derived from an EMBL/GenBank/DDBJ whole genome shotgun (WGS) entry which is preliminary data.</text>
</comment>
<name>A0ACB9NDP5_BAUVA</name>
<dbReference type="EMBL" id="CM039432">
    <property type="protein sequence ID" value="KAI4334106.1"/>
    <property type="molecule type" value="Genomic_DNA"/>
</dbReference>
<proteinExistence type="predicted"/>
<accession>A0ACB9NDP5</accession>
<evidence type="ECO:0000313" key="1">
    <source>
        <dbReference type="EMBL" id="KAI4334106.1"/>
    </source>
</evidence>
<keyword evidence="2" id="KW-1185">Reference proteome</keyword>
<organism evidence="1 2">
    <name type="scientific">Bauhinia variegata</name>
    <name type="common">Purple orchid tree</name>
    <name type="synonym">Phanera variegata</name>
    <dbReference type="NCBI Taxonomy" id="167791"/>
    <lineage>
        <taxon>Eukaryota</taxon>
        <taxon>Viridiplantae</taxon>
        <taxon>Streptophyta</taxon>
        <taxon>Embryophyta</taxon>
        <taxon>Tracheophyta</taxon>
        <taxon>Spermatophyta</taxon>
        <taxon>Magnoliopsida</taxon>
        <taxon>eudicotyledons</taxon>
        <taxon>Gunneridae</taxon>
        <taxon>Pentapetalae</taxon>
        <taxon>rosids</taxon>
        <taxon>fabids</taxon>
        <taxon>Fabales</taxon>
        <taxon>Fabaceae</taxon>
        <taxon>Cercidoideae</taxon>
        <taxon>Cercideae</taxon>
        <taxon>Bauhiniinae</taxon>
        <taxon>Bauhinia</taxon>
    </lineage>
</organism>
<reference evidence="1 2" key="1">
    <citation type="journal article" date="2022" name="DNA Res.">
        <title>Chromosomal-level genome assembly of the orchid tree Bauhinia variegata (Leguminosae; Cercidoideae) supports the allotetraploid origin hypothesis of Bauhinia.</title>
        <authorList>
            <person name="Zhong Y."/>
            <person name="Chen Y."/>
            <person name="Zheng D."/>
            <person name="Pang J."/>
            <person name="Liu Y."/>
            <person name="Luo S."/>
            <person name="Meng S."/>
            <person name="Qian L."/>
            <person name="Wei D."/>
            <person name="Dai S."/>
            <person name="Zhou R."/>
        </authorList>
    </citation>
    <scope>NUCLEOTIDE SEQUENCE [LARGE SCALE GENOMIC DNA]</scope>
    <source>
        <strain evidence="1">BV-YZ2020</strain>
    </source>
</reference>
<protein>
    <submittedName>
        <fullName evidence="1">Uncharacterized protein</fullName>
    </submittedName>
</protein>
<dbReference type="Proteomes" id="UP000828941">
    <property type="component" value="Chromosome 7"/>
</dbReference>
<evidence type="ECO:0000313" key="2">
    <source>
        <dbReference type="Proteomes" id="UP000828941"/>
    </source>
</evidence>
<gene>
    <name evidence="1" type="ORF">L6164_018838</name>
</gene>
<sequence length="126" mass="14533">MQLHPLNTLCNNSSLPHFSPSVPTFSFPSLLLHFLCPSLILHLLLHPLQFLCVNNFYFYFFSPLTHHLPPSLTITVLKTCYALLERVLKACPKTDLNRPISGYNSLITRARMRKETVGLREIKRKE</sequence>